<dbReference type="Pfam" id="PF00012">
    <property type="entry name" value="HSP70"/>
    <property type="match status" value="1"/>
</dbReference>
<dbReference type="InterPro" id="IPR029047">
    <property type="entry name" value="HSP70_peptide-bd_sf"/>
</dbReference>
<sequence length="50" mass="5847">MIRRDAGYPAKGTHVITTYWDKRSTMTIKVYEGDRTEVKDNRLLCQLDLS</sequence>
<proteinExistence type="predicted"/>
<reference evidence="3" key="2">
    <citation type="submission" date="2018-03" db="EMBL/GenBank/DDBJ databases">
        <title>The Triticum urartu genome reveals the dynamic nature of wheat genome evolution.</title>
        <authorList>
            <person name="Ling H."/>
            <person name="Ma B."/>
            <person name="Shi X."/>
            <person name="Liu H."/>
            <person name="Dong L."/>
            <person name="Sun H."/>
            <person name="Cao Y."/>
            <person name="Gao Q."/>
            <person name="Zheng S."/>
            <person name="Li Y."/>
            <person name="Yu Y."/>
            <person name="Du H."/>
            <person name="Qi M."/>
            <person name="Li Y."/>
            <person name="Yu H."/>
            <person name="Cui Y."/>
            <person name="Wang N."/>
            <person name="Chen C."/>
            <person name="Wu H."/>
            <person name="Zhao Y."/>
            <person name="Zhang J."/>
            <person name="Li Y."/>
            <person name="Zhou W."/>
            <person name="Zhang B."/>
            <person name="Hu W."/>
            <person name="Eijk M."/>
            <person name="Tang J."/>
            <person name="Witsenboer H."/>
            <person name="Zhao S."/>
            <person name="Li Z."/>
            <person name="Zhang A."/>
            <person name="Wang D."/>
            <person name="Liang C."/>
        </authorList>
    </citation>
    <scope>NUCLEOTIDE SEQUENCE [LARGE SCALE GENOMIC DNA]</scope>
    <source>
        <strain evidence="3">cv. G1812</strain>
    </source>
</reference>
<dbReference type="Gene3D" id="2.60.34.10">
    <property type="entry name" value="Substrate Binding Domain Of DNAk, Chain A, domain 1"/>
    <property type="match status" value="1"/>
</dbReference>
<dbReference type="EnsemblPlants" id="TuG1812G0200001095.01.T01">
    <property type="protein sequence ID" value="TuG1812G0200001095.01.T01.cds445177"/>
    <property type="gene ID" value="TuG1812G0200001095.01"/>
</dbReference>
<evidence type="ECO:0000313" key="3">
    <source>
        <dbReference type="EnsemblPlants" id="TuG1812G0200001095.01.T01.cds445177"/>
    </source>
</evidence>
<dbReference type="GO" id="GO:0005524">
    <property type="term" value="F:ATP binding"/>
    <property type="evidence" value="ECO:0007669"/>
    <property type="project" value="UniProtKB-KW"/>
</dbReference>
<accession>A0A8R7PAU5</accession>
<name>A0A8R7PAU5_TRIUA</name>
<organism evidence="3 4">
    <name type="scientific">Triticum urartu</name>
    <name type="common">Red wild einkorn</name>
    <name type="synonym">Crithodium urartu</name>
    <dbReference type="NCBI Taxonomy" id="4572"/>
    <lineage>
        <taxon>Eukaryota</taxon>
        <taxon>Viridiplantae</taxon>
        <taxon>Streptophyta</taxon>
        <taxon>Embryophyta</taxon>
        <taxon>Tracheophyta</taxon>
        <taxon>Spermatophyta</taxon>
        <taxon>Magnoliopsida</taxon>
        <taxon>Liliopsida</taxon>
        <taxon>Poales</taxon>
        <taxon>Poaceae</taxon>
        <taxon>BOP clade</taxon>
        <taxon>Pooideae</taxon>
        <taxon>Triticodae</taxon>
        <taxon>Triticeae</taxon>
        <taxon>Triticinae</taxon>
        <taxon>Triticum</taxon>
    </lineage>
</organism>
<dbReference type="SUPFAM" id="SSF100920">
    <property type="entry name" value="Heat shock protein 70kD (HSP70), peptide-binding domain"/>
    <property type="match status" value="1"/>
</dbReference>
<protein>
    <submittedName>
        <fullName evidence="3">Uncharacterized protein</fullName>
    </submittedName>
</protein>
<keyword evidence="1" id="KW-0547">Nucleotide-binding</keyword>
<evidence type="ECO:0000256" key="2">
    <source>
        <dbReference type="ARBA" id="ARBA00022840"/>
    </source>
</evidence>
<evidence type="ECO:0000313" key="4">
    <source>
        <dbReference type="Proteomes" id="UP000015106"/>
    </source>
</evidence>
<dbReference type="AlphaFoldDB" id="A0A8R7PAU5"/>
<reference evidence="3" key="3">
    <citation type="submission" date="2022-06" db="UniProtKB">
        <authorList>
            <consortium name="EnsemblPlants"/>
        </authorList>
    </citation>
    <scope>IDENTIFICATION</scope>
</reference>
<dbReference type="Proteomes" id="UP000015106">
    <property type="component" value="Chromosome 2"/>
</dbReference>
<evidence type="ECO:0000256" key="1">
    <source>
        <dbReference type="ARBA" id="ARBA00022741"/>
    </source>
</evidence>
<reference evidence="4" key="1">
    <citation type="journal article" date="2013" name="Nature">
        <title>Draft genome of the wheat A-genome progenitor Triticum urartu.</title>
        <authorList>
            <person name="Ling H.Q."/>
            <person name="Zhao S."/>
            <person name="Liu D."/>
            <person name="Wang J."/>
            <person name="Sun H."/>
            <person name="Zhang C."/>
            <person name="Fan H."/>
            <person name="Li D."/>
            <person name="Dong L."/>
            <person name="Tao Y."/>
            <person name="Gao C."/>
            <person name="Wu H."/>
            <person name="Li Y."/>
            <person name="Cui Y."/>
            <person name="Guo X."/>
            <person name="Zheng S."/>
            <person name="Wang B."/>
            <person name="Yu K."/>
            <person name="Liang Q."/>
            <person name="Yang W."/>
            <person name="Lou X."/>
            <person name="Chen J."/>
            <person name="Feng M."/>
            <person name="Jian J."/>
            <person name="Zhang X."/>
            <person name="Luo G."/>
            <person name="Jiang Y."/>
            <person name="Liu J."/>
            <person name="Wang Z."/>
            <person name="Sha Y."/>
            <person name="Zhang B."/>
            <person name="Wu H."/>
            <person name="Tang D."/>
            <person name="Shen Q."/>
            <person name="Xue P."/>
            <person name="Zou S."/>
            <person name="Wang X."/>
            <person name="Liu X."/>
            <person name="Wang F."/>
            <person name="Yang Y."/>
            <person name="An X."/>
            <person name="Dong Z."/>
            <person name="Zhang K."/>
            <person name="Zhang X."/>
            <person name="Luo M.C."/>
            <person name="Dvorak J."/>
            <person name="Tong Y."/>
            <person name="Wang J."/>
            <person name="Yang H."/>
            <person name="Li Z."/>
            <person name="Wang D."/>
            <person name="Zhang A."/>
            <person name="Wang J."/>
        </authorList>
    </citation>
    <scope>NUCLEOTIDE SEQUENCE</scope>
    <source>
        <strain evidence="4">cv. G1812</strain>
    </source>
</reference>
<keyword evidence="2" id="KW-0067">ATP-binding</keyword>
<dbReference type="InterPro" id="IPR013126">
    <property type="entry name" value="Hsp_70_fam"/>
</dbReference>
<dbReference type="GO" id="GO:0140662">
    <property type="term" value="F:ATP-dependent protein folding chaperone"/>
    <property type="evidence" value="ECO:0007669"/>
    <property type="project" value="InterPro"/>
</dbReference>
<dbReference type="Gramene" id="TuG1812G0200001095.01.T01">
    <property type="protein sequence ID" value="TuG1812G0200001095.01.T01.cds445177"/>
    <property type="gene ID" value="TuG1812G0200001095.01"/>
</dbReference>
<keyword evidence="4" id="KW-1185">Reference proteome</keyword>